<dbReference type="EMBL" id="JBHULG010000001">
    <property type="protein sequence ID" value="MFD2544532.1"/>
    <property type="molecule type" value="Genomic_DNA"/>
</dbReference>
<proteinExistence type="predicted"/>
<dbReference type="GO" id="GO:0004386">
    <property type="term" value="F:helicase activity"/>
    <property type="evidence" value="ECO:0007669"/>
    <property type="project" value="UniProtKB-KW"/>
</dbReference>
<dbReference type="PANTHER" id="PTHR42927">
    <property type="entry name" value="HELICASE SUPERFAMILY 1 AND 2 DOMAIN-CONTAINING PROTEIN"/>
    <property type="match status" value="1"/>
</dbReference>
<dbReference type="PANTHER" id="PTHR42927:SF1">
    <property type="entry name" value="HELICASE SUPERFAMILY 1 AND 2 DOMAIN-CONTAINING PROTEIN"/>
    <property type="match status" value="1"/>
</dbReference>
<evidence type="ECO:0000256" key="1">
    <source>
        <dbReference type="SAM" id="MobiDB-lite"/>
    </source>
</evidence>
<keyword evidence="3" id="KW-0067">ATP-binding</keyword>
<organism evidence="3 4">
    <name type="scientific">Kaistella montana</name>
    <dbReference type="NCBI Taxonomy" id="1849733"/>
    <lineage>
        <taxon>Bacteria</taxon>
        <taxon>Pseudomonadati</taxon>
        <taxon>Bacteroidota</taxon>
        <taxon>Flavobacteriia</taxon>
        <taxon>Flavobacteriales</taxon>
        <taxon>Weeksellaceae</taxon>
        <taxon>Chryseobacterium group</taxon>
        <taxon>Kaistella</taxon>
    </lineage>
</organism>
<feature type="domain" description="Helicase ATP-binding" evidence="2">
    <location>
        <begin position="321"/>
        <end position="588"/>
    </location>
</feature>
<dbReference type="RefSeq" id="WP_255927642.1">
    <property type="nucleotide sequence ID" value="NZ_JANFQP010000001.1"/>
</dbReference>
<comment type="caution">
    <text evidence="3">The sequence shown here is derived from an EMBL/GenBank/DDBJ whole genome shotgun (WGS) entry which is preliminary data.</text>
</comment>
<name>A0ABW5K6P1_9FLAO</name>
<dbReference type="SMART" id="SM00487">
    <property type="entry name" value="DEXDc"/>
    <property type="match status" value="1"/>
</dbReference>
<evidence type="ECO:0000313" key="4">
    <source>
        <dbReference type="Proteomes" id="UP001597394"/>
    </source>
</evidence>
<dbReference type="InterPro" id="IPR027417">
    <property type="entry name" value="P-loop_NTPase"/>
</dbReference>
<dbReference type="InterPro" id="IPR040980">
    <property type="entry name" value="SWI2_SNF2"/>
</dbReference>
<dbReference type="Pfam" id="PF22679">
    <property type="entry name" value="T1R_D3-like"/>
    <property type="match status" value="1"/>
</dbReference>
<dbReference type="Pfam" id="PF18766">
    <property type="entry name" value="SWI2_SNF2"/>
    <property type="match status" value="1"/>
</dbReference>
<gene>
    <name evidence="3" type="ORF">ACFSO8_03560</name>
</gene>
<dbReference type="Proteomes" id="UP001597394">
    <property type="component" value="Unassembled WGS sequence"/>
</dbReference>
<dbReference type="Gene3D" id="3.40.50.300">
    <property type="entry name" value="P-loop containing nucleotide triphosphate hydrolases"/>
    <property type="match status" value="3"/>
</dbReference>
<dbReference type="SUPFAM" id="SSF52540">
    <property type="entry name" value="P-loop containing nucleoside triphosphate hydrolases"/>
    <property type="match status" value="2"/>
</dbReference>
<dbReference type="InterPro" id="IPR014001">
    <property type="entry name" value="Helicase_ATP-bd"/>
</dbReference>
<keyword evidence="3" id="KW-0547">Nucleotide-binding</keyword>
<feature type="region of interest" description="Disordered" evidence="1">
    <location>
        <begin position="961"/>
        <end position="981"/>
    </location>
</feature>
<sequence length="1106" mass="129175">MKELDLQDKYLINFFCERKDGLKYQEAKANTVSPKFFITEDLKHFISATSLNKAAYKKLLKKFDSEKELLDAFTDFLDEKIKSSMNMAVFINSNKTVTFEGVKLHLFYPSGSVLQEDGLFDENVFTIVQELPYVFKHEGKTRFSFRPDLSFFLNGIYLGYSELKSNWNNQTAVKNGRHKVMKDYLSATQEYLEIADKNDISQTIRKDFLHIFEKAILITATDLTDTFVIRNISTFFDEIKTTVNRGEYEFSDIEKKIIKDFKPYPLVNPKADKLARFEEVFRALYDKKMIEKEILYYNFIERELIKKEGGKTKEYKHNDGRLISPRPKQKFGTDKVLAKVGEFLEHEKEPEYFIKKLETELREKGIGEARIAELVGKRLKYQNNKNVYSLLLQYAAGFGKSNIIGWTALQLKDLRSDGEFIYDKVMLVVDRLQLRDQLDSKMHNMNIQKSMFIEAVDRKSFIEALSSDKRIVVVNLQKFGSVNSVLDETVVKRLADLRIAFLIDEIHRSNSGAQHEEMLSVFDELQASFDNNKDYISQRTKKNLIIGFTATPSDHTLARFGEYNRYAEAEKIWIPFDSYTMKEAIDDGYILNPIKGIVPVSAKMFFEIPDNKLEGFEADTGYDPIPDNTDTGIDEYGKKYAIRKKKIYLDTDRIEAISKFIVERLVKTIYHQIRGTGKAMLSASSIPAAIKYKKFITKHFAEITKETKYERFAEAPVFIIYSDSQEHQSCSGLNGGLSEERVLQNFKIAKNGIIIVVDKLQTGYDEPKLHTLFLDKEIRGINAIQTISRVNRTLKYKNDCKIIDFSYKNVNVKNIKAAFEHFSNVVVSDFDPLGDEERLAEIYKDLQADDIFKKHFEAFKLYNEGKGEVQVIVNLENDFDKFIREKEKEAKLIKSKVLKYFKILNLIEYVIELDKMYSEEIFLEFWHRYNIIYNQINVTKDVIDDVEIYFDNRIGIVAPKEEKEKEPKPKNPTPTDSDKPNKFKYNILRVIEKRNQEEEEIEALIKDFEEKITLFFEYLKSDSDGKRLIAKINAKGGSFSQEEILKDFSILYRKFTIRNKELGEFFKRETKDILTQLYDDFERTLKIVYDTDNRDDLRMVAEEKPK</sequence>
<protein>
    <submittedName>
        <fullName evidence="3">DEAD/DEAH box helicase family protein</fullName>
    </submittedName>
</protein>
<dbReference type="InterPro" id="IPR055180">
    <property type="entry name" value="HsdR_RecA-like_helicase_dom_2"/>
</dbReference>
<keyword evidence="3" id="KW-0347">Helicase</keyword>
<evidence type="ECO:0000313" key="3">
    <source>
        <dbReference type="EMBL" id="MFD2544532.1"/>
    </source>
</evidence>
<keyword evidence="3" id="KW-0378">Hydrolase</keyword>
<evidence type="ECO:0000259" key="2">
    <source>
        <dbReference type="SMART" id="SM00487"/>
    </source>
</evidence>
<accession>A0ABW5K6P1</accession>
<keyword evidence="4" id="KW-1185">Reference proteome</keyword>
<reference evidence="4" key="1">
    <citation type="journal article" date="2019" name="Int. J. Syst. Evol. Microbiol.">
        <title>The Global Catalogue of Microorganisms (GCM) 10K type strain sequencing project: providing services to taxonomists for standard genome sequencing and annotation.</title>
        <authorList>
            <consortium name="The Broad Institute Genomics Platform"/>
            <consortium name="The Broad Institute Genome Sequencing Center for Infectious Disease"/>
            <person name="Wu L."/>
            <person name="Ma J."/>
        </authorList>
    </citation>
    <scope>NUCLEOTIDE SEQUENCE [LARGE SCALE GENOMIC DNA]</scope>
    <source>
        <strain evidence="4">KCTC 52204</strain>
    </source>
</reference>